<name>A0AAV5FQ07_ELECO</name>
<reference evidence="1" key="2">
    <citation type="submission" date="2021-12" db="EMBL/GenBank/DDBJ databases">
        <title>Resequencing data analysis of finger millet.</title>
        <authorList>
            <person name="Hatakeyama M."/>
            <person name="Aluri S."/>
            <person name="Balachadran M.T."/>
            <person name="Sivarajan S.R."/>
            <person name="Poveda L."/>
            <person name="Shimizu-Inatsugi R."/>
            <person name="Schlapbach R."/>
            <person name="Sreeman S.M."/>
            <person name="Shimizu K.K."/>
        </authorList>
    </citation>
    <scope>NUCLEOTIDE SEQUENCE</scope>
</reference>
<proteinExistence type="predicted"/>
<accession>A0AAV5FQ07</accession>
<gene>
    <name evidence="1" type="primary">gb25728</name>
    <name evidence="1" type="ORF">PR202_gb25728</name>
</gene>
<organism evidence="1 2">
    <name type="scientific">Eleusine coracana subsp. coracana</name>
    <dbReference type="NCBI Taxonomy" id="191504"/>
    <lineage>
        <taxon>Eukaryota</taxon>
        <taxon>Viridiplantae</taxon>
        <taxon>Streptophyta</taxon>
        <taxon>Embryophyta</taxon>
        <taxon>Tracheophyta</taxon>
        <taxon>Spermatophyta</taxon>
        <taxon>Magnoliopsida</taxon>
        <taxon>Liliopsida</taxon>
        <taxon>Poales</taxon>
        <taxon>Poaceae</taxon>
        <taxon>PACMAD clade</taxon>
        <taxon>Chloridoideae</taxon>
        <taxon>Cynodonteae</taxon>
        <taxon>Eleusininae</taxon>
        <taxon>Eleusine</taxon>
    </lineage>
</organism>
<reference evidence="1" key="1">
    <citation type="journal article" date="2018" name="DNA Res.">
        <title>Multiple hybrid de novo genome assembly of finger millet, an orphan allotetraploid crop.</title>
        <authorList>
            <person name="Hatakeyama M."/>
            <person name="Aluri S."/>
            <person name="Balachadran M.T."/>
            <person name="Sivarajan S.R."/>
            <person name="Patrignani A."/>
            <person name="Gruter S."/>
            <person name="Poveda L."/>
            <person name="Shimizu-Inatsugi R."/>
            <person name="Baeten J."/>
            <person name="Francoijs K.J."/>
            <person name="Nataraja K.N."/>
            <person name="Reddy Y.A.N."/>
            <person name="Phadnis S."/>
            <person name="Ravikumar R.L."/>
            <person name="Schlapbach R."/>
            <person name="Sreeman S.M."/>
            <person name="Shimizu K.K."/>
        </authorList>
    </citation>
    <scope>NUCLEOTIDE SEQUENCE</scope>
</reference>
<sequence>MITSTSAALRCSTSAHIAEEQHRWPAGEEEQRRGGMGRKLLGEEEKAGSCHVKRKEASSLGGSILLTLVAQLGSPIAYLKAQLNRPIWTSTLIWPYQAVAYIEASAVIYQDGKILIEVDHLQGLTTTPYLQIKGTNKEIVSSTGSALSLDGSYTTKSYLQIILESLPAAGMNNQQAARLQELVEFIQSQGGSFNSDVSSPMREISSTDSVLDDMQSRIRKLERWNTINMVISNFSANVIF</sequence>
<dbReference type="AlphaFoldDB" id="A0AAV5FQ07"/>
<dbReference type="EMBL" id="BQKI01000091">
    <property type="protein sequence ID" value="GJN36831.1"/>
    <property type="molecule type" value="Genomic_DNA"/>
</dbReference>
<keyword evidence="2" id="KW-1185">Reference proteome</keyword>
<protein>
    <submittedName>
        <fullName evidence="1">Uncharacterized protein</fullName>
    </submittedName>
</protein>
<evidence type="ECO:0000313" key="1">
    <source>
        <dbReference type="EMBL" id="GJN36831.1"/>
    </source>
</evidence>
<dbReference type="Proteomes" id="UP001054889">
    <property type="component" value="Unassembled WGS sequence"/>
</dbReference>
<comment type="caution">
    <text evidence="1">The sequence shown here is derived from an EMBL/GenBank/DDBJ whole genome shotgun (WGS) entry which is preliminary data.</text>
</comment>
<evidence type="ECO:0000313" key="2">
    <source>
        <dbReference type="Proteomes" id="UP001054889"/>
    </source>
</evidence>